<dbReference type="InterPro" id="IPR001387">
    <property type="entry name" value="Cro/C1-type_HTH"/>
</dbReference>
<organism evidence="2 3">
    <name type="scientific">Halalkalibacter okhensis</name>
    <dbReference type="NCBI Taxonomy" id="333138"/>
    <lineage>
        <taxon>Bacteria</taxon>
        <taxon>Bacillati</taxon>
        <taxon>Bacillota</taxon>
        <taxon>Bacilli</taxon>
        <taxon>Bacillales</taxon>
        <taxon>Bacillaceae</taxon>
        <taxon>Halalkalibacter</taxon>
    </lineage>
</organism>
<dbReference type="Gene3D" id="1.10.260.40">
    <property type="entry name" value="lambda repressor-like DNA-binding domains"/>
    <property type="match status" value="1"/>
</dbReference>
<dbReference type="SMART" id="SM00530">
    <property type="entry name" value="HTH_XRE"/>
    <property type="match status" value="1"/>
</dbReference>
<evidence type="ECO:0000259" key="1">
    <source>
        <dbReference type="PROSITE" id="PS50943"/>
    </source>
</evidence>
<dbReference type="Proteomes" id="UP000030832">
    <property type="component" value="Unassembled WGS sequence"/>
</dbReference>
<dbReference type="AlphaFoldDB" id="A0A0B0IHA7"/>
<evidence type="ECO:0000313" key="2">
    <source>
        <dbReference type="EMBL" id="KHF40690.1"/>
    </source>
</evidence>
<sequence>MIKFKLKEQLEIKGKTMYWLSKQTGVRPNTLSQWVNNEDVDNSNKKVKSISLETLDSICEILDCEIGDIIEHVKKKDH</sequence>
<name>A0A0B0IHA7_9BACI</name>
<dbReference type="InterPro" id="IPR010982">
    <property type="entry name" value="Lambda_DNA-bd_dom_sf"/>
</dbReference>
<dbReference type="OrthoDB" id="9805309at2"/>
<reference evidence="2 3" key="1">
    <citation type="submission" date="2014-09" db="EMBL/GenBank/DDBJ databases">
        <title>Genome sequencing and annotation of Bacillus Okhensis strain Kh10-101T.</title>
        <authorList>
            <person name="Prakash J.S."/>
        </authorList>
    </citation>
    <scope>NUCLEOTIDE SEQUENCE [LARGE SCALE GENOMIC DNA]</scope>
    <source>
        <strain evidence="3">Kh10-101T</strain>
    </source>
</reference>
<dbReference type="EMBL" id="JRJU01000007">
    <property type="protein sequence ID" value="KHF40690.1"/>
    <property type="molecule type" value="Genomic_DNA"/>
</dbReference>
<dbReference type="GO" id="GO:0003677">
    <property type="term" value="F:DNA binding"/>
    <property type="evidence" value="ECO:0007669"/>
    <property type="project" value="InterPro"/>
</dbReference>
<comment type="caution">
    <text evidence="2">The sequence shown here is derived from an EMBL/GenBank/DDBJ whole genome shotgun (WGS) entry which is preliminary data.</text>
</comment>
<dbReference type="PROSITE" id="PS50943">
    <property type="entry name" value="HTH_CROC1"/>
    <property type="match status" value="1"/>
</dbReference>
<feature type="domain" description="HTH cro/C1-type" evidence="1">
    <location>
        <begin position="6"/>
        <end position="69"/>
    </location>
</feature>
<dbReference type="STRING" id="333138.LQ50_07795"/>
<protein>
    <recommendedName>
        <fullName evidence="1">HTH cro/C1-type domain-containing protein</fullName>
    </recommendedName>
</protein>
<evidence type="ECO:0000313" key="3">
    <source>
        <dbReference type="Proteomes" id="UP000030832"/>
    </source>
</evidence>
<proteinExistence type="predicted"/>
<dbReference type="SUPFAM" id="SSF47413">
    <property type="entry name" value="lambda repressor-like DNA-binding domains"/>
    <property type="match status" value="1"/>
</dbReference>
<keyword evidence="3" id="KW-1185">Reference proteome</keyword>
<accession>A0A0B0IHA7</accession>
<dbReference type="Pfam" id="PF13443">
    <property type="entry name" value="HTH_26"/>
    <property type="match status" value="1"/>
</dbReference>
<gene>
    <name evidence="2" type="ORF">LQ50_07795</name>
</gene>
<dbReference type="CDD" id="cd00093">
    <property type="entry name" value="HTH_XRE"/>
    <property type="match status" value="1"/>
</dbReference>